<sequence>SYQSGHFHHRKGCVISDSLFHSNFSIVLSKNSLRYVFLIELHKILHRLEYVDAFSTIWVVMVNWKIASSLLIKQPS</sequence>
<dbReference type="Ensembl" id="ENSAPOT00000002972.1">
    <property type="protein sequence ID" value="ENSAPOP00000008600.1"/>
    <property type="gene ID" value="ENSAPOG00000010764.1"/>
</dbReference>
<protein>
    <submittedName>
        <fullName evidence="1">Uncharacterized protein</fullName>
    </submittedName>
</protein>
<reference evidence="1" key="2">
    <citation type="submission" date="2025-09" db="UniProtKB">
        <authorList>
            <consortium name="Ensembl"/>
        </authorList>
    </citation>
    <scope>IDENTIFICATION</scope>
</reference>
<organism evidence="1 2">
    <name type="scientific">Acanthochromis polyacanthus</name>
    <name type="common">spiny chromis</name>
    <dbReference type="NCBI Taxonomy" id="80966"/>
    <lineage>
        <taxon>Eukaryota</taxon>
        <taxon>Metazoa</taxon>
        <taxon>Chordata</taxon>
        <taxon>Craniata</taxon>
        <taxon>Vertebrata</taxon>
        <taxon>Euteleostomi</taxon>
        <taxon>Actinopterygii</taxon>
        <taxon>Neopterygii</taxon>
        <taxon>Teleostei</taxon>
        <taxon>Neoteleostei</taxon>
        <taxon>Acanthomorphata</taxon>
        <taxon>Ovalentaria</taxon>
        <taxon>Pomacentridae</taxon>
        <taxon>Acanthochromis</taxon>
    </lineage>
</organism>
<dbReference type="InParanoid" id="A0A3Q1FPC5"/>
<name>A0A3Q1FPC5_9TELE</name>
<keyword evidence="2" id="KW-1185">Reference proteome</keyword>
<evidence type="ECO:0000313" key="1">
    <source>
        <dbReference type="Ensembl" id="ENSAPOP00000008600.1"/>
    </source>
</evidence>
<dbReference type="Proteomes" id="UP000257200">
    <property type="component" value="Unplaced"/>
</dbReference>
<dbReference type="AlphaFoldDB" id="A0A3Q1FPC5"/>
<accession>A0A3Q1FPC5</accession>
<evidence type="ECO:0000313" key="2">
    <source>
        <dbReference type="Proteomes" id="UP000257200"/>
    </source>
</evidence>
<reference evidence="1" key="1">
    <citation type="submission" date="2025-08" db="UniProtKB">
        <authorList>
            <consortium name="Ensembl"/>
        </authorList>
    </citation>
    <scope>IDENTIFICATION</scope>
</reference>
<proteinExistence type="predicted"/>